<dbReference type="PANTHER" id="PTHR18964">
    <property type="entry name" value="ROK (REPRESSOR, ORF, KINASE) FAMILY"/>
    <property type="match status" value="1"/>
</dbReference>
<dbReference type="InterPro" id="IPR000600">
    <property type="entry name" value="ROK"/>
</dbReference>
<reference evidence="3 4" key="1">
    <citation type="submission" date="2016-09" db="EMBL/GenBank/DDBJ databases">
        <title>Pseudonocardia autotrophica DSM535, a candidate organism with high potential of specific P450 cytochromes.</title>
        <authorList>
            <person name="Grumaz C."/>
            <person name="Vainshtein Y."/>
            <person name="Kirstahler P."/>
            <person name="Sohn K."/>
        </authorList>
    </citation>
    <scope>NUCLEOTIDE SEQUENCE [LARGE SCALE GENOMIC DNA]</scope>
    <source>
        <strain evidence="3 4">DSM 535</strain>
    </source>
</reference>
<organism evidence="3 4">
    <name type="scientific">Pseudonocardia autotrophica</name>
    <name type="common">Amycolata autotrophica</name>
    <name type="synonym">Nocardia autotrophica</name>
    <dbReference type="NCBI Taxonomy" id="2074"/>
    <lineage>
        <taxon>Bacteria</taxon>
        <taxon>Bacillati</taxon>
        <taxon>Actinomycetota</taxon>
        <taxon>Actinomycetes</taxon>
        <taxon>Pseudonocardiales</taxon>
        <taxon>Pseudonocardiaceae</taxon>
        <taxon>Pseudonocardia</taxon>
    </lineage>
</organism>
<dbReference type="InterPro" id="IPR036388">
    <property type="entry name" value="WH-like_DNA-bd_sf"/>
</dbReference>
<dbReference type="Gene3D" id="3.30.420.40">
    <property type="match status" value="2"/>
</dbReference>
<dbReference type="Pfam" id="PF09339">
    <property type="entry name" value="HTH_IclR"/>
    <property type="match status" value="1"/>
</dbReference>
<dbReference type="SUPFAM" id="SSF46785">
    <property type="entry name" value="Winged helix' DNA-binding domain"/>
    <property type="match status" value="1"/>
</dbReference>
<evidence type="ECO:0000256" key="1">
    <source>
        <dbReference type="ARBA" id="ARBA00006479"/>
    </source>
</evidence>
<dbReference type="SUPFAM" id="SSF53067">
    <property type="entry name" value="Actin-like ATPase domain"/>
    <property type="match status" value="1"/>
</dbReference>
<sequence>MLGTVVRNAPITRAAVAAQTGLTRSTVSGLTADLIEGGLVRDIGTGPETGTGRPGQRLVPDPAGPVGIGLQVETDGVGGCLVDLAGHAGARRWRRADLDGAGPAAVAAALGPVLGELLLAAAAGDRPAAGIVVGLPGPPGAPGAEIGALLAAEADAVGAGGIGLSVRCGVPLAAGAEPVGAGVSVFVGGRSETGVVLLHDGRAGDGDAATRFGHLPVRGGRSRCHCGRQGCVTAEARPTRAGLGGDQELRRAGRALGRALAGFAAPLDPAQVVLGGRFSTADDAFVAAVAGELARHGIGPDRLCRSALGPDAVMRGAGATAVAALVADPGRWLAD</sequence>
<name>A0A1Y2N9G5_PSEAH</name>
<evidence type="ECO:0000313" key="3">
    <source>
        <dbReference type="EMBL" id="OSY43697.1"/>
    </source>
</evidence>
<dbReference type="InterPro" id="IPR043129">
    <property type="entry name" value="ATPase_NBD"/>
</dbReference>
<dbReference type="Gene3D" id="1.10.10.10">
    <property type="entry name" value="Winged helix-like DNA-binding domain superfamily/Winged helix DNA-binding domain"/>
    <property type="match status" value="1"/>
</dbReference>
<keyword evidence="4" id="KW-1185">Reference proteome</keyword>
<accession>A0A1Y2N9G5</accession>
<dbReference type="EMBL" id="MIGB01000002">
    <property type="protein sequence ID" value="OSY43697.1"/>
    <property type="molecule type" value="Genomic_DNA"/>
</dbReference>
<dbReference type="OrthoDB" id="5174513at2"/>
<comment type="caution">
    <text evidence="3">The sequence shown here is derived from an EMBL/GenBank/DDBJ whole genome shotgun (WGS) entry which is preliminary data.</text>
</comment>
<dbReference type="GO" id="GO:0006355">
    <property type="term" value="P:regulation of DNA-templated transcription"/>
    <property type="evidence" value="ECO:0007669"/>
    <property type="project" value="InterPro"/>
</dbReference>
<gene>
    <name evidence="3" type="ORF">BG845_00643</name>
</gene>
<dbReference type="GO" id="GO:0003677">
    <property type="term" value="F:DNA binding"/>
    <property type="evidence" value="ECO:0007669"/>
    <property type="project" value="InterPro"/>
</dbReference>
<proteinExistence type="inferred from homology"/>
<comment type="similarity">
    <text evidence="1">Belongs to the ROK (NagC/XylR) family.</text>
</comment>
<feature type="domain" description="HTH iclR-type" evidence="2">
    <location>
        <begin position="11"/>
        <end position="41"/>
    </location>
</feature>
<dbReference type="InterPro" id="IPR036390">
    <property type="entry name" value="WH_DNA-bd_sf"/>
</dbReference>
<dbReference type="AlphaFoldDB" id="A0A1Y2N9G5"/>
<evidence type="ECO:0000259" key="2">
    <source>
        <dbReference type="Pfam" id="PF09339"/>
    </source>
</evidence>
<dbReference type="Proteomes" id="UP000194360">
    <property type="component" value="Unassembled WGS sequence"/>
</dbReference>
<dbReference type="RefSeq" id="WP_085910952.1">
    <property type="nucleotide sequence ID" value="NZ_AP018920.1"/>
</dbReference>
<dbReference type="STRING" id="2074.BG845_00643"/>
<dbReference type="PANTHER" id="PTHR18964:SF149">
    <property type="entry name" value="BIFUNCTIONAL UDP-N-ACETYLGLUCOSAMINE 2-EPIMERASE_N-ACETYLMANNOSAMINE KINASE"/>
    <property type="match status" value="1"/>
</dbReference>
<protein>
    <recommendedName>
        <fullName evidence="2">HTH iclR-type domain-containing protein</fullName>
    </recommendedName>
</protein>
<dbReference type="InterPro" id="IPR005471">
    <property type="entry name" value="Tscrpt_reg_IclR_N"/>
</dbReference>
<evidence type="ECO:0000313" key="4">
    <source>
        <dbReference type="Proteomes" id="UP000194360"/>
    </source>
</evidence>